<dbReference type="Proteomes" id="UP001154420">
    <property type="component" value="Unassembled WGS sequence"/>
</dbReference>
<dbReference type="FunFam" id="3.20.20.10:FF:000002">
    <property type="entry name" value="Alanine racemase"/>
    <property type="match status" value="1"/>
</dbReference>
<keyword evidence="2 4" id="KW-0663">Pyridoxal phosphate</keyword>
<dbReference type="AlphaFoldDB" id="A0A9X5BHI0"/>
<feature type="transmembrane region" description="Helical" evidence="7">
    <location>
        <begin position="128"/>
        <end position="148"/>
    </location>
</feature>
<dbReference type="PANTHER" id="PTHR30511">
    <property type="entry name" value="ALANINE RACEMASE"/>
    <property type="match status" value="1"/>
</dbReference>
<dbReference type="InterPro" id="IPR009006">
    <property type="entry name" value="Ala_racemase/Decarboxylase_C"/>
</dbReference>
<feature type="transmembrane region" description="Helical" evidence="7">
    <location>
        <begin position="262"/>
        <end position="281"/>
    </location>
</feature>
<evidence type="ECO:0000313" key="10">
    <source>
        <dbReference type="Proteomes" id="UP001154420"/>
    </source>
</evidence>
<evidence type="ECO:0000313" key="9">
    <source>
        <dbReference type="EMBL" id="NBJ94025.1"/>
    </source>
</evidence>
<feature type="transmembrane region" description="Helical" evidence="7">
    <location>
        <begin position="168"/>
        <end position="191"/>
    </location>
</feature>
<accession>A0A9X5BHI0</accession>
<dbReference type="SMART" id="SM01005">
    <property type="entry name" value="Ala_racemase_C"/>
    <property type="match status" value="1"/>
</dbReference>
<sequence length="725" mass="80921">MVVAIHTSPLLSYSADADFLLTRVLCRVAVPFFFMVTGYFVAGDFFIRRDGAFKKFLRYIKKTAVLYGSAILLYLPVGIYAGHYKELNISSVIRMLLFDGTFYHLWYFPACMIGVALVYLMSISGIKIQVWMVVSGALYLIGLLGDSYFGCIKEGSVLYHIYMQGFQIFSYTRNGLFMAPIFLILGIKIFLGNKFYSESKVSFENKNALKTKKLSGAGMESGKSTQDSLNLLANCIGLTVFGLLMVAEAFTLRHFGVQRHDSMYIMLIPTAIFLMKALLAWQGRSSKFLRNTAMWIYILHPVMIVVVRGAARALHLTGILVDNSLGHYLAVSCFSTIAAVVLSQWTERKKKEDFKCGRAWIELSRSALRQNVTALQKRVPDACKLMPALKADAYGHGAVLIARELADMGVDAFCVASVEEGIELRRHGIKGEILILGYTHPDLFPLLFRYRLSQTVVDFPYAVLLNRYGKKIHVHIGVDTGMHRLGERSENVDRLYNICRMKNLIVDGMYTHLCADDTLKKREMEFTDLQAKVFYKLIKELEERGCPRPKIHLQSSYGIFHYPELAEDYVRVGIALYGVLSTGEDTEKYKDILKPVLSLKARITSVRNLYAGESAGYGLEFQAKKDMKIAALSIGYGDGYPRGLSGGESAVLIEGRRAPVIGRICMDQTIVDVSGIPGVKAGDVAVLIGKSGEEEISVCHLAKETGTITNEILSRMGARLERIVV</sequence>
<dbReference type="Gene3D" id="2.40.37.10">
    <property type="entry name" value="Lyase, Ornithine Decarboxylase, Chain A, domain 1"/>
    <property type="match status" value="1"/>
</dbReference>
<dbReference type="Pfam" id="PF00842">
    <property type="entry name" value="Ala_racemase_C"/>
    <property type="match status" value="1"/>
</dbReference>
<dbReference type="GO" id="GO:0008784">
    <property type="term" value="F:alanine racemase activity"/>
    <property type="evidence" value="ECO:0007669"/>
    <property type="project" value="UniProtKB-UniRule"/>
</dbReference>
<feature type="binding site" evidence="4 6">
    <location>
        <position position="666"/>
    </location>
    <ligand>
        <name>substrate</name>
    </ligand>
</feature>
<dbReference type="PRINTS" id="PR00992">
    <property type="entry name" value="ALARACEMASE"/>
</dbReference>
<keyword evidence="7" id="KW-1133">Transmembrane helix</keyword>
<feature type="transmembrane region" description="Helical" evidence="7">
    <location>
        <begin position="102"/>
        <end position="121"/>
    </location>
</feature>
<dbReference type="SUPFAM" id="SSF50621">
    <property type="entry name" value="Alanine racemase C-terminal domain-like"/>
    <property type="match status" value="1"/>
</dbReference>
<feature type="modified residue" description="N6-(pyridoxal phosphate)lysine" evidence="4 5">
    <location>
        <position position="390"/>
    </location>
</feature>
<proteinExistence type="inferred from homology"/>
<dbReference type="InterPro" id="IPR011079">
    <property type="entry name" value="Ala_racemase_C"/>
</dbReference>
<comment type="pathway">
    <text evidence="4">Amino-acid biosynthesis; D-alanine biosynthesis; D-alanine from L-alanine: step 1/1.</text>
</comment>
<reference evidence="9" key="1">
    <citation type="submission" date="2018-09" db="EMBL/GenBank/DDBJ databases">
        <title>Murine metabolic-syndrome-specific gut microbial biobank.</title>
        <authorList>
            <person name="Liu C."/>
        </authorList>
    </citation>
    <scope>NUCLEOTIDE SEQUENCE</scope>
    <source>
        <strain evidence="9">D42-62</strain>
    </source>
</reference>
<dbReference type="OrthoDB" id="9813814at2"/>
<dbReference type="HAMAP" id="MF_01201">
    <property type="entry name" value="Ala_racemase"/>
    <property type="match status" value="1"/>
</dbReference>
<dbReference type="EMBL" id="QZDT01000028">
    <property type="protein sequence ID" value="NBJ94025.1"/>
    <property type="molecule type" value="Genomic_DNA"/>
</dbReference>
<feature type="binding site" evidence="4 6">
    <location>
        <position position="484"/>
    </location>
    <ligand>
        <name>substrate</name>
    </ligand>
</feature>
<comment type="function">
    <text evidence="4">Catalyzes the interconversion of L-alanine and D-alanine. May also act on other amino acids.</text>
</comment>
<dbReference type="Pfam" id="PF01757">
    <property type="entry name" value="Acyl_transf_3"/>
    <property type="match status" value="1"/>
</dbReference>
<evidence type="ECO:0000256" key="6">
    <source>
        <dbReference type="PIRSR" id="PIRSR600821-52"/>
    </source>
</evidence>
<dbReference type="InterPro" id="IPR002656">
    <property type="entry name" value="Acyl_transf_3_dom"/>
</dbReference>
<feature type="transmembrane region" description="Helical" evidence="7">
    <location>
        <begin position="229"/>
        <end position="250"/>
    </location>
</feature>
<keyword evidence="7" id="KW-0812">Transmembrane</keyword>
<feature type="active site" description="Proton acceptor; specific for L-alanine" evidence="4">
    <location>
        <position position="617"/>
    </location>
</feature>
<comment type="catalytic activity">
    <reaction evidence="4">
        <text>L-alanine = D-alanine</text>
        <dbReference type="Rhea" id="RHEA:20249"/>
        <dbReference type="ChEBI" id="CHEBI:57416"/>
        <dbReference type="ChEBI" id="CHEBI:57972"/>
        <dbReference type="EC" id="5.1.1.1"/>
    </reaction>
</comment>
<gene>
    <name evidence="9" type="primary">vanT</name>
    <name evidence="9" type="ORF">D5281_15875</name>
</gene>
<comment type="caution">
    <text evidence="9">The sequence shown here is derived from an EMBL/GenBank/DDBJ whole genome shotgun (WGS) entry which is preliminary data.</text>
</comment>
<dbReference type="InterPro" id="IPR001608">
    <property type="entry name" value="Ala_racemase_N"/>
</dbReference>
<feature type="domain" description="Alanine racemase C-terminal" evidence="8">
    <location>
        <begin position="596"/>
        <end position="725"/>
    </location>
</feature>
<protein>
    <recommendedName>
        <fullName evidence="4">Alanine racemase</fullName>
        <ecNumber evidence="4">5.1.1.1</ecNumber>
    </recommendedName>
</protein>
<evidence type="ECO:0000256" key="7">
    <source>
        <dbReference type="SAM" id="Phobius"/>
    </source>
</evidence>
<evidence type="ECO:0000256" key="4">
    <source>
        <dbReference type="HAMAP-Rule" id="MF_01201"/>
    </source>
</evidence>
<evidence type="ECO:0000256" key="5">
    <source>
        <dbReference type="PIRSR" id="PIRSR600821-50"/>
    </source>
</evidence>
<keyword evidence="10" id="KW-1185">Reference proteome</keyword>
<dbReference type="PANTHER" id="PTHR30511:SF0">
    <property type="entry name" value="ALANINE RACEMASE, CATABOLIC-RELATED"/>
    <property type="match status" value="1"/>
</dbReference>
<evidence type="ECO:0000259" key="8">
    <source>
        <dbReference type="SMART" id="SM01005"/>
    </source>
</evidence>
<feature type="transmembrane region" description="Helical" evidence="7">
    <location>
        <begin position="293"/>
        <end position="313"/>
    </location>
</feature>
<comment type="similarity">
    <text evidence="4">Belongs to the alanine racemase family.</text>
</comment>
<keyword evidence="3 4" id="KW-0413">Isomerase</keyword>
<dbReference type="InterPro" id="IPR000821">
    <property type="entry name" value="Ala_racemase"/>
</dbReference>
<evidence type="ECO:0000256" key="2">
    <source>
        <dbReference type="ARBA" id="ARBA00022898"/>
    </source>
</evidence>
<dbReference type="NCBIfam" id="NF033131">
    <property type="entry name" value="vanT-G-Cterm"/>
    <property type="match status" value="1"/>
</dbReference>
<comment type="cofactor">
    <cofactor evidence="1 4 5">
        <name>pyridoxal 5'-phosphate</name>
        <dbReference type="ChEBI" id="CHEBI:597326"/>
    </cofactor>
</comment>
<organism evidence="9 10">
    <name type="scientific">Parablautia muri</name>
    <dbReference type="NCBI Taxonomy" id="2320879"/>
    <lineage>
        <taxon>Bacteria</taxon>
        <taxon>Bacillati</taxon>
        <taxon>Bacillota</taxon>
        <taxon>Clostridia</taxon>
        <taxon>Lachnospirales</taxon>
        <taxon>Lachnospiraceae</taxon>
        <taxon>Parablautia</taxon>
    </lineage>
</organism>
<dbReference type="GO" id="GO:0016747">
    <property type="term" value="F:acyltransferase activity, transferring groups other than amino-acyl groups"/>
    <property type="evidence" value="ECO:0007669"/>
    <property type="project" value="InterPro"/>
</dbReference>
<feature type="transmembrane region" description="Helical" evidence="7">
    <location>
        <begin position="325"/>
        <end position="345"/>
    </location>
</feature>
<evidence type="ECO:0000256" key="3">
    <source>
        <dbReference type="ARBA" id="ARBA00023235"/>
    </source>
</evidence>
<feature type="transmembrane region" description="Helical" evidence="7">
    <location>
        <begin position="20"/>
        <end position="42"/>
    </location>
</feature>
<evidence type="ECO:0000256" key="1">
    <source>
        <dbReference type="ARBA" id="ARBA00001933"/>
    </source>
</evidence>
<feature type="active site" description="Proton acceptor; specific for D-alanine" evidence="4">
    <location>
        <position position="390"/>
    </location>
</feature>
<dbReference type="NCBIfam" id="TIGR00492">
    <property type="entry name" value="alr"/>
    <property type="match status" value="1"/>
</dbReference>
<dbReference type="SUPFAM" id="SSF51419">
    <property type="entry name" value="PLP-binding barrel"/>
    <property type="match status" value="1"/>
</dbReference>
<dbReference type="Gene3D" id="3.20.20.10">
    <property type="entry name" value="Alanine racemase"/>
    <property type="match status" value="1"/>
</dbReference>
<dbReference type="EC" id="5.1.1.1" evidence="4"/>
<keyword evidence="7" id="KW-0472">Membrane</keyword>
<name>A0A9X5BHI0_9FIRM</name>
<dbReference type="GO" id="GO:0005829">
    <property type="term" value="C:cytosol"/>
    <property type="evidence" value="ECO:0007669"/>
    <property type="project" value="TreeGrafter"/>
</dbReference>
<dbReference type="InterPro" id="IPR029066">
    <property type="entry name" value="PLP-binding_barrel"/>
</dbReference>
<feature type="transmembrane region" description="Helical" evidence="7">
    <location>
        <begin position="63"/>
        <end position="82"/>
    </location>
</feature>
<dbReference type="Pfam" id="PF01168">
    <property type="entry name" value="Ala_racemase_N"/>
    <property type="match status" value="1"/>
</dbReference>
<dbReference type="GO" id="GO:0030632">
    <property type="term" value="P:D-alanine biosynthetic process"/>
    <property type="evidence" value="ECO:0007669"/>
    <property type="project" value="UniProtKB-UniRule"/>
</dbReference>
<dbReference type="GO" id="GO:0030170">
    <property type="term" value="F:pyridoxal phosphate binding"/>
    <property type="evidence" value="ECO:0007669"/>
    <property type="project" value="UniProtKB-UniRule"/>
</dbReference>